<dbReference type="InterPro" id="IPR036915">
    <property type="entry name" value="Cyclin-like_sf"/>
</dbReference>
<dbReference type="SUPFAM" id="SSF47954">
    <property type="entry name" value="Cyclin-like"/>
    <property type="match status" value="1"/>
</dbReference>
<dbReference type="PANTHER" id="PTHR14248">
    <property type="entry name" value="CYCLIN Y, ISOFORM A"/>
    <property type="match status" value="1"/>
</dbReference>
<feature type="region of interest" description="Disordered" evidence="2">
    <location>
        <begin position="327"/>
        <end position="347"/>
    </location>
</feature>
<evidence type="ECO:0000259" key="3">
    <source>
        <dbReference type="SMART" id="SM00385"/>
    </source>
</evidence>
<comment type="caution">
    <text evidence="4">The sequence shown here is derived from an EMBL/GenBank/DDBJ whole genome shotgun (WGS) entry which is preliminary data.</text>
</comment>
<dbReference type="Gene3D" id="1.10.472.10">
    <property type="entry name" value="Cyclin-like"/>
    <property type="match status" value="1"/>
</dbReference>
<sequence length="530" mass="58746">MGNRIVCCRQRWSQLHDSDEKISKNLSNVKVSYNNPAANFSGDVWRTSSSSGIHGAFDLHQISQEHFPQRVKSNVTQHIKEREPEVKSCHFSKSSAQDHDFSSEIYEDVYKIFDERVYSLERYPSGGSAVSVQPDMVQNPKAGDVHQFLCRLFDTALLGPECAIVALIFLERLVNAAEVGILPWSWRRQLLACILLASKVLDDQAVWNTDYCQILRDVCVDDLNALERHTLALLQFNIDVQPAVYARYYFDLLYVAQASGVANQPSERRRLTAELAQQLRILPARTNDLTCSDAGFLFDLPRIDPLHAKSRGSVRDPHLQPTNIRKRSVKHRTISTEKRKTQTTGNVESNKSNTVILNSSHSGGLSGPSVVSPRGVAVKPTSADSPNVTGSSFAESAIMFTLEPIPAARSPNPEDEGPLQLDDETDLINTLTVSLVASPSSGVPVVSPDTSQYEEAHSSRTHNRSWVSFRPSGDTGISDPRSARWDALHSQDYNSVRISSNDTNLNSSGFIRTLMGGDVAYSLLRDAGMY</sequence>
<dbReference type="Pfam" id="PF00134">
    <property type="entry name" value="Cyclin_N"/>
    <property type="match status" value="1"/>
</dbReference>
<accession>A0A8E0S4S2</accession>
<gene>
    <name evidence="4" type="ORF">FBUS_06577</name>
</gene>
<name>A0A8E0S4S2_9TREM</name>
<evidence type="ECO:0000313" key="4">
    <source>
        <dbReference type="EMBL" id="KAA0199109.1"/>
    </source>
</evidence>
<reference evidence="4" key="1">
    <citation type="submission" date="2019-05" db="EMBL/GenBank/DDBJ databases">
        <title>Annotation for the trematode Fasciolopsis buski.</title>
        <authorList>
            <person name="Choi Y.-J."/>
        </authorList>
    </citation>
    <scope>NUCLEOTIDE SEQUENCE</scope>
    <source>
        <strain evidence="4">HT</strain>
        <tissue evidence="4">Whole worm</tissue>
    </source>
</reference>
<dbReference type="InterPro" id="IPR006671">
    <property type="entry name" value="Cyclin_N"/>
</dbReference>
<dbReference type="SMART" id="SM00385">
    <property type="entry name" value="CYCLIN"/>
    <property type="match status" value="1"/>
</dbReference>
<comment type="similarity">
    <text evidence="1">Belongs to the cyclin family.</text>
</comment>
<dbReference type="OrthoDB" id="10250320at2759"/>
<keyword evidence="5" id="KW-1185">Reference proteome</keyword>
<dbReference type="CDD" id="cd20540">
    <property type="entry name" value="CYCLIN_CCNY_like"/>
    <property type="match status" value="1"/>
</dbReference>
<keyword evidence="1" id="KW-0195">Cyclin</keyword>
<dbReference type="AlphaFoldDB" id="A0A8E0S4S2"/>
<feature type="domain" description="Cyclin-like" evidence="3">
    <location>
        <begin position="147"/>
        <end position="232"/>
    </location>
</feature>
<dbReference type="EMBL" id="LUCM01001326">
    <property type="protein sequence ID" value="KAA0199109.1"/>
    <property type="molecule type" value="Genomic_DNA"/>
</dbReference>
<evidence type="ECO:0000313" key="5">
    <source>
        <dbReference type="Proteomes" id="UP000728185"/>
    </source>
</evidence>
<evidence type="ECO:0000256" key="2">
    <source>
        <dbReference type="SAM" id="MobiDB-lite"/>
    </source>
</evidence>
<evidence type="ECO:0000256" key="1">
    <source>
        <dbReference type="RuleBase" id="RU000383"/>
    </source>
</evidence>
<organism evidence="4 5">
    <name type="scientific">Fasciolopsis buskii</name>
    <dbReference type="NCBI Taxonomy" id="27845"/>
    <lineage>
        <taxon>Eukaryota</taxon>
        <taxon>Metazoa</taxon>
        <taxon>Spiralia</taxon>
        <taxon>Lophotrochozoa</taxon>
        <taxon>Platyhelminthes</taxon>
        <taxon>Trematoda</taxon>
        <taxon>Digenea</taxon>
        <taxon>Plagiorchiida</taxon>
        <taxon>Echinostomata</taxon>
        <taxon>Echinostomatoidea</taxon>
        <taxon>Fasciolidae</taxon>
        <taxon>Fasciolopsis</taxon>
    </lineage>
</organism>
<protein>
    <submittedName>
        <fullName evidence="4">Cyclin-Y protein 1-B</fullName>
    </submittedName>
</protein>
<dbReference type="Proteomes" id="UP000728185">
    <property type="component" value="Unassembled WGS sequence"/>
</dbReference>
<dbReference type="InterPro" id="IPR013763">
    <property type="entry name" value="Cyclin-like_dom"/>
</dbReference>
<proteinExistence type="inferred from homology"/>